<accession>A0A1C4Z5W4</accession>
<evidence type="ECO:0000313" key="2">
    <source>
        <dbReference type="Proteomes" id="UP000198551"/>
    </source>
</evidence>
<name>A0A1C4Z5W4_9ACTN</name>
<organism evidence="1 2">
    <name type="scientific">Micromonospora marina</name>
    <dbReference type="NCBI Taxonomy" id="307120"/>
    <lineage>
        <taxon>Bacteria</taxon>
        <taxon>Bacillati</taxon>
        <taxon>Actinomycetota</taxon>
        <taxon>Actinomycetes</taxon>
        <taxon>Micromonosporales</taxon>
        <taxon>Micromonosporaceae</taxon>
        <taxon>Micromonospora</taxon>
    </lineage>
</organism>
<dbReference type="Proteomes" id="UP000198551">
    <property type="component" value="Unassembled WGS sequence"/>
</dbReference>
<dbReference type="EMBL" id="FMCV01000014">
    <property type="protein sequence ID" value="SCF28287.1"/>
    <property type="molecule type" value="Genomic_DNA"/>
</dbReference>
<dbReference type="AlphaFoldDB" id="A0A1C4Z5W4"/>
<proteinExistence type="predicted"/>
<reference evidence="2" key="1">
    <citation type="submission" date="2016-06" db="EMBL/GenBank/DDBJ databases">
        <authorList>
            <person name="Varghese N."/>
        </authorList>
    </citation>
    <scope>NUCLEOTIDE SEQUENCE [LARGE SCALE GENOMIC DNA]</scope>
    <source>
        <strain evidence="2">DSM 45555</strain>
    </source>
</reference>
<keyword evidence="2" id="KW-1185">Reference proteome</keyword>
<protein>
    <submittedName>
        <fullName evidence="1">Uncharacterized protein</fullName>
    </submittedName>
</protein>
<sequence length="67" mass="6729">MRAIIAVPRHFILVLSLALAVSVTLLIGQESFSALAEGFGWGTPGPVSPAGVEALGGNDSPSPQEGA</sequence>
<evidence type="ECO:0000313" key="1">
    <source>
        <dbReference type="EMBL" id="SCF28287.1"/>
    </source>
</evidence>
<gene>
    <name evidence="1" type="ORF">GA0070215_114140</name>
</gene>